<dbReference type="InterPro" id="IPR050508">
    <property type="entry name" value="Methyltransf_Superfamily"/>
</dbReference>
<dbReference type="Pfam" id="PF08241">
    <property type="entry name" value="Methyltransf_11"/>
    <property type="match status" value="1"/>
</dbReference>
<evidence type="ECO:0000259" key="1">
    <source>
        <dbReference type="Pfam" id="PF08241"/>
    </source>
</evidence>
<gene>
    <name evidence="2" type="ORF">ACFQE0_05645</name>
</gene>
<keyword evidence="2" id="KW-0808">Transferase</keyword>
<protein>
    <submittedName>
        <fullName evidence="2">Class I SAM-dependent DNA methyltransferase</fullName>
    </submittedName>
</protein>
<dbReference type="GO" id="GO:0008168">
    <property type="term" value="F:methyltransferase activity"/>
    <property type="evidence" value="ECO:0007669"/>
    <property type="project" value="UniProtKB-KW"/>
</dbReference>
<evidence type="ECO:0000313" key="2">
    <source>
        <dbReference type="EMBL" id="MFC6789157.1"/>
    </source>
</evidence>
<comment type="caution">
    <text evidence="2">The sequence shown here is derived from an EMBL/GenBank/DDBJ whole genome shotgun (WGS) entry which is preliminary data.</text>
</comment>
<reference evidence="3" key="1">
    <citation type="journal article" date="2019" name="Int. J. Syst. Evol. Microbiol.">
        <title>The Global Catalogue of Microorganisms (GCM) 10K type strain sequencing project: providing services to taxonomists for standard genome sequencing and annotation.</title>
        <authorList>
            <consortium name="The Broad Institute Genomics Platform"/>
            <consortium name="The Broad Institute Genome Sequencing Center for Infectious Disease"/>
            <person name="Wu L."/>
            <person name="Ma J."/>
        </authorList>
    </citation>
    <scope>NUCLEOTIDE SEQUENCE [LARGE SCALE GENOMIC DNA]</scope>
    <source>
        <strain evidence="3">CCUG 48316</strain>
    </source>
</reference>
<dbReference type="InterPro" id="IPR013216">
    <property type="entry name" value="Methyltransf_11"/>
</dbReference>
<proteinExistence type="predicted"/>
<sequence>MYVPQSSGDLLADRRYRYAEACLAEGDASACADLAAQAVEIAPRYAPAWLLLGRAREALFSASRDPAEREAARAAYETARGLDPEDTIGAGLHLARLGAEAGVALTPAYVRALFDGYAPRFERHLVEGLRYVGPALVAEVLPEEPARFPVVLDLGCGTGLAGAAIAHRVGHLTGVDLSPAMLAQARTKGCYDRLVTGDLVGFLRDEPEASADLCVAADVFIYCADLAPVLSGIARVLRPGGWAAFTIQSPDGEGPSVRLGTDGRYAHGDAYLLHTALAAGLSVRVLQEAAVRFEGGRPVPGRIAALQSGVG</sequence>
<evidence type="ECO:0000313" key="3">
    <source>
        <dbReference type="Proteomes" id="UP001596292"/>
    </source>
</evidence>
<dbReference type="PANTHER" id="PTHR42912">
    <property type="entry name" value="METHYLTRANSFERASE"/>
    <property type="match status" value="1"/>
</dbReference>
<dbReference type="SUPFAM" id="SSF53335">
    <property type="entry name" value="S-adenosyl-L-methionine-dependent methyltransferases"/>
    <property type="match status" value="1"/>
</dbReference>
<dbReference type="Gene3D" id="3.40.50.150">
    <property type="entry name" value="Vaccinia Virus protein VP39"/>
    <property type="match status" value="1"/>
</dbReference>
<dbReference type="InterPro" id="IPR029063">
    <property type="entry name" value="SAM-dependent_MTases_sf"/>
</dbReference>
<keyword evidence="3" id="KW-1185">Reference proteome</keyword>
<dbReference type="InterPro" id="IPR011990">
    <property type="entry name" value="TPR-like_helical_dom_sf"/>
</dbReference>
<dbReference type="SUPFAM" id="SSF48452">
    <property type="entry name" value="TPR-like"/>
    <property type="match status" value="1"/>
</dbReference>
<organism evidence="2 3">
    <name type="scientific">Methylobacterium komagatae</name>
    <dbReference type="NCBI Taxonomy" id="374425"/>
    <lineage>
        <taxon>Bacteria</taxon>
        <taxon>Pseudomonadati</taxon>
        <taxon>Pseudomonadota</taxon>
        <taxon>Alphaproteobacteria</taxon>
        <taxon>Hyphomicrobiales</taxon>
        <taxon>Methylobacteriaceae</taxon>
        <taxon>Methylobacterium</taxon>
    </lineage>
</organism>
<dbReference type="Proteomes" id="UP001596292">
    <property type="component" value="Unassembled WGS sequence"/>
</dbReference>
<dbReference type="PANTHER" id="PTHR42912:SF93">
    <property type="entry name" value="N6-ADENOSINE-METHYLTRANSFERASE TMT1A"/>
    <property type="match status" value="1"/>
</dbReference>
<dbReference type="CDD" id="cd02440">
    <property type="entry name" value="AdoMet_MTases"/>
    <property type="match status" value="1"/>
</dbReference>
<dbReference type="GO" id="GO:0032259">
    <property type="term" value="P:methylation"/>
    <property type="evidence" value="ECO:0007669"/>
    <property type="project" value="UniProtKB-KW"/>
</dbReference>
<dbReference type="Gene3D" id="1.25.40.10">
    <property type="entry name" value="Tetratricopeptide repeat domain"/>
    <property type="match status" value="1"/>
</dbReference>
<accession>A0ABW2BFH6</accession>
<dbReference type="RefSeq" id="WP_378967891.1">
    <property type="nucleotide sequence ID" value="NZ_JBHSWN010000001.1"/>
</dbReference>
<feature type="domain" description="Methyltransferase type 11" evidence="1">
    <location>
        <begin position="152"/>
        <end position="245"/>
    </location>
</feature>
<keyword evidence="2" id="KW-0489">Methyltransferase</keyword>
<dbReference type="EMBL" id="JBHSWN010000001">
    <property type="protein sequence ID" value="MFC6789157.1"/>
    <property type="molecule type" value="Genomic_DNA"/>
</dbReference>
<name>A0ABW2BFH6_9HYPH</name>